<dbReference type="Pfam" id="PF13188">
    <property type="entry name" value="PAS_8"/>
    <property type="match status" value="1"/>
</dbReference>
<dbReference type="Pfam" id="PF13185">
    <property type="entry name" value="GAF_2"/>
    <property type="match status" value="1"/>
</dbReference>
<comment type="catalytic activity">
    <reaction evidence="1">
        <text>ATP + protein L-histidine = ADP + protein N-phospho-L-histidine.</text>
        <dbReference type="EC" id="2.7.13.3"/>
    </reaction>
</comment>
<keyword evidence="8" id="KW-0812">Transmembrane</keyword>
<dbReference type="Proteomes" id="UP000020218">
    <property type="component" value="Unassembled WGS sequence"/>
</dbReference>
<dbReference type="InterPro" id="IPR013655">
    <property type="entry name" value="PAS_fold_3"/>
</dbReference>
<evidence type="ECO:0000256" key="8">
    <source>
        <dbReference type="SAM" id="Phobius"/>
    </source>
</evidence>
<sequence length="1451" mass="161136">MARPLWQWLAWRFIVASVLPLLVVAVLLLQVLLPQVSAGIEARHGVLARAIAGQVEEYLRGAGREMSALAAYVGNGARPPGAQLQTLLDAHGSSGAVFAAIYLAADDDAVLAVALPPGQQVQRDDLIGVDLSRWSVLHEARQRQAPVWSEVFLSAVSARLAVSLAIPVGDRVLIGEVAINRLSEFLGQLPTEAGMLTMVLDRRGQIIAHSQSRLGGQQINLGHLPIVEEALQGRFDRHDLELDGEGFMATLVPVPQLGWTVLVAQPRLDALRPFRASLWILAAGVLLALLLGSGATLLLARRLAQRIGRYTDQTHAIADGDYGRPWPLLKIREFDRLAADLDRMSQAIRQREQALRASEVRFRDLSELASDWFWEQDEAFRFTYVSAGGAVSALAQAGIDLRQIIGKTRWELPSDLSSADWQAHRRHLDAHQPFRDFEYPVRSECGTWHWFAVSGQPLFDDSGCFVGYRGTARDTTRRRQADEALRQAKLVVENSPAVVFRWRAEAGWPTVFVSDNIGQFGYAAHELLDGAITYASLVHPDDVERVARELLEHAQQGRDHFSQEYRIVTRSGAVRWVDDLTAAERDEAGTIRHYQGIVIDITERKRVEEQLRRLNRQLRMISDCNQALIRARDESELLATVCSIVVHGGGYRMAWVGYAERDAARSIRPVASAGDAADYLEQLATSWADGERGRGANGEAIRSGRPCVIKDLANEPRFAPWRVQALERGYAALCALPLREAGRSFGSLSIYAAVVDAFDQAEVALLGELADDLAFGISVLRIRDQRDRVDAALRDSEARYRLLFDSTPHPMWVFDVETLSFLTVNQAAIATYGYSRAEFLNMGIPDLGADERTPLLSEDVIAVEEVADYTGFWRHRRKDGELIDVEIVSHALLYEGRRAELVLANDITERRRSERALLASEMKYRELVENANSIILRWTPGGEISFINEFGLRFFGYTEEELIGHHVVGTIVPPAASDGEELLPLMERICQRPEEFAHHVNENMRRGGERVWVSWTNRAVFNDWGQVIEVFSVGADVTEQKRAEALVRESEERFAKAFHASPAPMGISAIDDGVFHDVNEQMQRMLCYSRAELVGSSSIELGIWAEAGSRERMIEQLRLHGSCRELPARFRTRTGEIREALYSGEIIRLGEKDLLLSLIIDVTERKRAEEELQQHREHLEELVGERTRELRQAMEQLVQAEKLAALGNLVAGVAHELNTPLGNSRVVASLLGEELRAFAAAVDAGSLRRSQVDRFLSRGREAVDLLERNSARAADLIGHFKQVAVDQSSARRRVFDLRLTVEEMLSALRLSFKNSPHRIDLDIPAGLLMDSYPGPLEQVIANLVGNAVSHGLAGIDCGRILLQATAVGDARVLFSCSDDGVGMQPATLKRIFEPFFTTRLGQGGSGLGLYIVYNLVTGVLGGTIEVDSAPGKGSTFRLSLPRNAPERRLAE</sequence>
<dbReference type="CDD" id="cd18773">
    <property type="entry name" value="PDC1_HK_sensor"/>
    <property type="match status" value="1"/>
</dbReference>
<accession>A0A011MCI5</accession>
<evidence type="ECO:0000259" key="12">
    <source>
        <dbReference type="PROSITE" id="PS50885"/>
    </source>
</evidence>
<keyword evidence="14" id="KW-1185">Reference proteome</keyword>
<dbReference type="SUPFAM" id="SSF55781">
    <property type="entry name" value="GAF domain-like"/>
    <property type="match status" value="1"/>
</dbReference>
<dbReference type="Pfam" id="PF08447">
    <property type="entry name" value="PAS_3"/>
    <property type="match status" value="1"/>
</dbReference>
<dbReference type="PROSITE" id="PS50109">
    <property type="entry name" value="HIS_KIN"/>
    <property type="match status" value="1"/>
</dbReference>
<dbReference type="PRINTS" id="PR00344">
    <property type="entry name" value="BCTRLSENSOR"/>
</dbReference>
<proteinExistence type="predicted"/>
<evidence type="ECO:0000256" key="7">
    <source>
        <dbReference type="SAM" id="Coils"/>
    </source>
</evidence>
<feature type="domain" description="PAS" evidence="10">
    <location>
        <begin position="796"/>
        <end position="841"/>
    </location>
</feature>
<evidence type="ECO:0000256" key="4">
    <source>
        <dbReference type="ARBA" id="ARBA00022553"/>
    </source>
</evidence>
<dbReference type="SMART" id="SM00304">
    <property type="entry name" value="HAMP"/>
    <property type="match status" value="1"/>
</dbReference>
<keyword evidence="6 13" id="KW-0418">Kinase</keyword>
<dbReference type="Gene3D" id="3.30.450.20">
    <property type="entry name" value="PAS domain"/>
    <property type="match status" value="6"/>
</dbReference>
<dbReference type="InterPro" id="IPR036890">
    <property type="entry name" value="HATPase_C_sf"/>
</dbReference>
<organism evidence="13 14">
    <name type="scientific">Candidatus Accumulibacter adjunctus</name>
    <dbReference type="NCBI Taxonomy" id="1454001"/>
    <lineage>
        <taxon>Bacteria</taxon>
        <taxon>Pseudomonadati</taxon>
        <taxon>Pseudomonadota</taxon>
        <taxon>Betaproteobacteria</taxon>
        <taxon>Candidatus Accumulibacter</taxon>
    </lineage>
</organism>
<dbReference type="Pfam" id="PF08448">
    <property type="entry name" value="PAS_4"/>
    <property type="match status" value="2"/>
</dbReference>
<dbReference type="PATRIC" id="fig|1454001.3.peg.2041"/>
<evidence type="ECO:0000256" key="1">
    <source>
        <dbReference type="ARBA" id="ARBA00000085"/>
    </source>
</evidence>
<dbReference type="InterPro" id="IPR003661">
    <property type="entry name" value="HisK_dim/P_dom"/>
</dbReference>
<dbReference type="Pfam" id="PF02518">
    <property type="entry name" value="HATPase_c"/>
    <property type="match status" value="1"/>
</dbReference>
<dbReference type="InterPro" id="IPR029016">
    <property type="entry name" value="GAF-like_dom_sf"/>
</dbReference>
<dbReference type="SUPFAM" id="SSF55785">
    <property type="entry name" value="PYP-like sensor domain (PAS domain)"/>
    <property type="match status" value="5"/>
</dbReference>
<dbReference type="PROSITE" id="PS50885">
    <property type="entry name" value="HAMP"/>
    <property type="match status" value="1"/>
</dbReference>
<dbReference type="PANTHER" id="PTHR43304:SF1">
    <property type="entry name" value="PAC DOMAIN-CONTAINING PROTEIN"/>
    <property type="match status" value="1"/>
</dbReference>
<dbReference type="GO" id="GO:0016020">
    <property type="term" value="C:membrane"/>
    <property type="evidence" value="ECO:0007669"/>
    <property type="project" value="UniProtKB-SubCell"/>
</dbReference>
<dbReference type="InterPro" id="IPR000014">
    <property type="entry name" value="PAS"/>
</dbReference>
<feature type="domain" description="PAS" evidence="10">
    <location>
        <begin position="920"/>
        <end position="974"/>
    </location>
</feature>
<evidence type="ECO:0000256" key="2">
    <source>
        <dbReference type="ARBA" id="ARBA00004370"/>
    </source>
</evidence>
<dbReference type="InterPro" id="IPR005467">
    <property type="entry name" value="His_kinase_dom"/>
</dbReference>
<dbReference type="SUPFAM" id="SSF55874">
    <property type="entry name" value="ATPase domain of HSP90 chaperone/DNA topoisomerase II/histidine kinase"/>
    <property type="match status" value="1"/>
</dbReference>
<dbReference type="SMART" id="SM00086">
    <property type="entry name" value="PAC"/>
    <property type="match status" value="5"/>
</dbReference>
<comment type="caution">
    <text evidence="13">The sequence shown here is derived from an EMBL/GenBank/DDBJ whole genome shotgun (WGS) entry which is preliminary data.</text>
</comment>
<feature type="domain" description="Histidine kinase" evidence="9">
    <location>
        <begin position="1212"/>
        <end position="1444"/>
    </location>
</feature>
<feature type="domain" description="PAC" evidence="11">
    <location>
        <begin position="994"/>
        <end position="1049"/>
    </location>
</feature>
<dbReference type="InterPro" id="IPR001610">
    <property type="entry name" value="PAC"/>
</dbReference>
<keyword evidence="4" id="KW-0597">Phosphoprotein</keyword>
<dbReference type="Gene3D" id="3.30.450.40">
    <property type="match status" value="1"/>
</dbReference>
<dbReference type="InterPro" id="IPR035965">
    <property type="entry name" value="PAS-like_dom_sf"/>
</dbReference>
<evidence type="ECO:0000259" key="9">
    <source>
        <dbReference type="PROSITE" id="PS50109"/>
    </source>
</evidence>
<feature type="transmembrane region" description="Helical" evidence="8">
    <location>
        <begin position="276"/>
        <end position="300"/>
    </location>
</feature>
<feature type="domain" description="PAS" evidence="10">
    <location>
        <begin position="520"/>
        <end position="558"/>
    </location>
</feature>
<feature type="domain" description="PAC" evidence="11">
    <location>
        <begin position="561"/>
        <end position="613"/>
    </location>
</feature>
<dbReference type="SUPFAM" id="SSF47384">
    <property type="entry name" value="Homodimeric domain of signal transducing histidine kinase"/>
    <property type="match status" value="1"/>
</dbReference>
<reference evidence="13" key="1">
    <citation type="submission" date="2014-02" db="EMBL/GenBank/DDBJ databases">
        <title>Expanding our view of genomic diversity in Candidatus Accumulibacter clades.</title>
        <authorList>
            <person name="Skennerton C.T."/>
            <person name="Barr J.J."/>
            <person name="Slater F.R."/>
            <person name="Bond P.L."/>
            <person name="Tyson G.W."/>
        </authorList>
    </citation>
    <scope>NUCLEOTIDE SEQUENCE [LARGE SCALE GENOMIC DNA]</scope>
</reference>
<dbReference type="InterPro" id="IPR000700">
    <property type="entry name" value="PAS-assoc_C"/>
</dbReference>
<dbReference type="InterPro" id="IPR013656">
    <property type="entry name" value="PAS_4"/>
</dbReference>
<dbReference type="InterPro" id="IPR052162">
    <property type="entry name" value="Sensor_kinase/Photoreceptor"/>
</dbReference>
<dbReference type="Gene3D" id="1.10.287.130">
    <property type="match status" value="1"/>
</dbReference>
<dbReference type="GO" id="GO:0000155">
    <property type="term" value="F:phosphorelay sensor kinase activity"/>
    <property type="evidence" value="ECO:0007669"/>
    <property type="project" value="InterPro"/>
</dbReference>
<dbReference type="Pfam" id="PF00672">
    <property type="entry name" value="HAMP"/>
    <property type="match status" value="1"/>
</dbReference>
<feature type="coiled-coil region" evidence="7">
    <location>
        <begin position="1165"/>
        <end position="1196"/>
    </location>
</feature>
<dbReference type="SMART" id="SM00065">
    <property type="entry name" value="GAF"/>
    <property type="match status" value="1"/>
</dbReference>
<dbReference type="NCBIfam" id="TIGR00229">
    <property type="entry name" value="sensory_box"/>
    <property type="match status" value="5"/>
</dbReference>
<name>A0A011MCI5_9PROT</name>
<dbReference type="Gene3D" id="3.30.565.10">
    <property type="entry name" value="Histidine kinase-like ATPase, C-terminal domain"/>
    <property type="match status" value="1"/>
</dbReference>
<dbReference type="STRING" id="1454001.AW08_01999"/>
<dbReference type="PANTHER" id="PTHR43304">
    <property type="entry name" value="PHYTOCHROME-LIKE PROTEIN CPH1"/>
    <property type="match status" value="1"/>
</dbReference>
<evidence type="ECO:0000256" key="6">
    <source>
        <dbReference type="ARBA" id="ARBA00022777"/>
    </source>
</evidence>
<keyword evidence="8" id="KW-1133">Transmembrane helix</keyword>
<dbReference type="InterPro" id="IPR036097">
    <property type="entry name" value="HisK_dim/P_sf"/>
</dbReference>
<dbReference type="EMBL" id="JFAX01000010">
    <property type="protein sequence ID" value="EXI67443.1"/>
    <property type="molecule type" value="Genomic_DNA"/>
</dbReference>
<dbReference type="PROSITE" id="PS50112">
    <property type="entry name" value="PAS"/>
    <property type="match status" value="3"/>
</dbReference>
<dbReference type="CDD" id="cd00082">
    <property type="entry name" value="HisKA"/>
    <property type="match status" value="1"/>
</dbReference>
<keyword evidence="8" id="KW-0472">Membrane</keyword>
<dbReference type="Pfam" id="PF13426">
    <property type="entry name" value="PAS_9"/>
    <property type="match status" value="1"/>
</dbReference>
<dbReference type="InterPro" id="IPR003594">
    <property type="entry name" value="HATPase_dom"/>
</dbReference>
<dbReference type="EC" id="2.7.13.3" evidence="3"/>
<feature type="domain" description="PAC" evidence="11">
    <location>
        <begin position="1124"/>
        <end position="1174"/>
    </location>
</feature>
<dbReference type="CDD" id="cd18774">
    <property type="entry name" value="PDC2_HK_sensor"/>
    <property type="match status" value="1"/>
</dbReference>
<comment type="subcellular location">
    <subcellularLocation>
        <location evidence="2">Membrane</location>
    </subcellularLocation>
</comment>
<dbReference type="InterPro" id="IPR004358">
    <property type="entry name" value="Sig_transdc_His_kin-like_C"/>
</dbReference>
<evidence type="ECO:0000259" key="10">
    <source>
        <dbReference type="PROSITE" id="PS50112"/>
    </source>
</evidence>
<protein>
    <recommendedName>
        <fullName evidence="3">histidine kinase</fullName>
        <ecNumber evidence="3">2.7.13.3</ecNumber>
    </recommendedName>
</protein>
<dbReference type="SMART" id="SM00091">
    <property type="entry name" value="PAS"/>
    <property type="match status" value="5"/>
</dbReference>
<dbReference type="InterPro" id="IPR003660">
    <property type="entry name" value="HAMP_dom"/>
</dbReference>
<dbReference type="CDD" id="cd00130">
    <property type="entry name" value="PAS"/>
    <property type="match status" value="5"/>
</dbReference>
<keyword evidence="7" id="KW-0175">Coiled coil</keyword>
<feature type="domain" description="HAMP" evidence="12">
    <location>
        <begin position="301"/>
        <end position="353"/>
    </location>
</feature>
<feature type="domain" description="PAC" evidence="11">
    <location>
        <begin position="435"/>
        <end position="487"/>
    </location>
</feature>
<dbReference type="PROSITE" id="PS50113">
    <property type="entry name" value="PAC"/>
    <property type="match status" value="4"/>
</dbReference>
<dbReference type="InterPro" id="IPR003018">
    <property type="entry name" value="GAF"/>
</dbReference>
<keyword evidence="5 13" id="KW-0808">Transferase</keyword>
<gene>
    <name evidence="13" type="primary">kinE_3</name>
    <name evidence="13" type="ORF">AW08_01999</name>
</gene>
<evidence type="ECO:0000256" key="5">
    <source>
        <dbReference type="ARBA" id="ARBA00022679"/>
    </source>
</evidence>
<dbReference type="SMART" id="SM00387">
    <property type="entry name" value="HATPase_c"/>
    <property type="match status" value="1"/>
</dbReference>
<evidence type="ECO:0000256" key="3">
    <source>
        <dbReference type="ARBA" id="ARBA00012438"/>
    </source>
</evidence>
<evidence type="ECO:0000313" key="14">
    <source>
        <dbReference type="Proteomes" id="UP000020218"/>
    </source>
</evidence>
<evidence type="ECO:0000313" key="13">
    <source>
        <dbReference type="EMBL" id="EXI67443.1"/>
    </source>
</evidence>
<evidence type="ECO:0000259" key="11">
    <source>
        <dbReference type="PROSITE" id="PS50113"/>
    </source>
</evidence>